<feature type="region of interest" description="Disordered" evidence="1">
    <location>
        <begin position="1"/>
        <end position="22"/>
    </location>
</feature>
<reference evidence="2 3" key="1">
    <citation type="submission" date="2020-05" db="EMBL/GenBank/DDBJ databases">
        <title>Identification and distribution of gene clusters putatively required for synthesis of sphingolipid metabolism inhibitors in phylogenetically diverse species of the filamentous fungus Fusarium.</title>
        <authorList>
            <person name="Kim H.-S."/>
            <person name="Busman M."/>
            <person name="Brown D.W."/>
            <person name="Divon H."/>
            <person name="Uhlig S."/>
            <person name="Proctor R.H."/>
        </authorList>
    </citation>
    <scope>NUCLEOTIDE SEQUENCE [LARGE SCALE GENOMIC DNA]</scope>
    <source>
        <strain evidence="2 3">NRRL 25196</strain>
    </source>
</reference>
<dbReference type="Proteomes" id="UP000574317">
    <property type="component" value="Unassembled WGS sequence"/>
</dbReference>
<gene>
    <name evidence="2" type="ORF">FNAPI_9366</name>
</gene>
<evidence type="ECO:0000313" key="2">
    <source>
        <dbReference type="EMBL" id="KAF5544550.1"/>
    </source>
</evidence>
<dbReference type="AlphaFoldDB" id="A0A8H5IZ23"/>
<feature type="compositionally biased region" description="Pro residues" evidence="1">
    <location>
        <begin position="221"/>
        <end position="238"/>
    </location>
</feature>
<evidence type="ECO:0000256" key="1">
    <source>
        <dbReference type="SAM" id="MobiDB-lite"/>
    </source>
</evidence>
<accession>A0A8H5IZ23</accession>
<organism evidence="2 3">
    <name type="scientific">Fusarium napiforme</name>
    <dbReference type="NCBI Taxonomy" id="42672"/>
    <lineage>
        <taxon>Eukaryota</taxon>
        <taxon>Fungi</taxon>
        <taxon>Dikarya</taxon>
        <taxon>Ascomycota</taxon>
        <taxon>Pezizomycotina</taxon>
        <taxon>Sordariomycetes</taxon>
        <taxon>Hypocreomycetidae</taxon>
        <taxon>Hypocreales</taxon>
        <taxon>Nectriaceae</taxon>
        <taxon>Fusarium</taxon>
        <taxon>Fusarium fujikuroi species complex</taxon>
    </lineage>
</organism>
<protein>
    <submittedName>
        <fullName evidence="2">Uncharacterized protein</fullName>
    </submittedName>
</protein>
<dbReference type="EMBL" id="JAAOAO010000381">
    <property type="protein sequence ID" value="KAF5544550.1"/>
    <property type="molecule type" value="Genomic_DNA"/>
</dbReference>
<comment type="caution">
    <text evidence="2">The sequence shown here is derived from an EMBL/GenBank/DDBJ whole genome shotgun (WGS) entry which is preliminary data.</text>
</comment>
<evidence type="ECO:0000313" key="3">
    <source>
        <dbReference type="Proteomes" id="UP000574317"/>
    </source>
</evidence>
<feature type="compositionally biased region" description="Basic residues" evidence="1">
    <location>
        <begin position="328"/>
        <end position="342"/>
    </location>
</feature>
<name>A0A8H5IZ23_9HYPO</name>
<feature type="region of interest" description="Disordered" evidence="1">
    <location>
        <begin position="210"/>
        <end position="296"/>
    </location>
</feature>
<proteinExistence type="predicted"/>
<feature type="region of interest" description="Disordered" evidence="1">
    <location>
        <begin position="328"/>
        <end position="350"/>
    </location>
</feature>
<keyword evidence="3" id="KW-1185">Reference proteome</keyword>
<sequence length="359" mass="39598">MDIDDPNSPGPGPGPGPQSQADFPWDSLIETFPFLTDQAHRALNIQLEFFRKMSTMNLPIPKDANAKEKLKVILAKAQVVNKIVASLIRSSELLIELKEIDYDEVINVRRAEVSNMVSEASVNIQTVIAMQTDEVRIGLGQQGAAEAQEQQRHAEPEEIFMQQRNGGLGMGASESPESRMSYVQPPVPQQSHMPQQNIMADQIPGLRYASVPPAVPQGYNPVPPHNPGPVHPQPPAQPQAPVLGPASGYGHLPTLNQAPAYPHHPVLGQVPGHGQFAAHTQAPEHPHNPAHPLPQTVPLQRQDSVYTESCTTSSDDSEIRMMLARELKKQKKKDRAAKRMAKMKRERERGDFCKRCGRC</sequence>
<feature type="region of interest" description="Disordered" evidence="1">
    <location>
        <begin position="166"/>
        <end position="192"/>
    </location>
</feature>